<protein>
    <recommendedName>
        <fullName evidence="1">CD1375-like domain-containing protein</fullName>
    </recommendedName>
</protein>
<dbReference type="InterPro" id="IPR056265">
    <property type="entry name" value="CD1375-like_dom"/>
</dbReference>
<dbReference type="EMBL" id="BK015368">
    <property type="protein sequence ID" value="DAE03592.1"/>
    <property type="molecule type" value="Genomic_DNA"/>
</dbReference>
<organism evidence="2">
    <name type="scientific">Siphoviridae sp. ctpoI7</name>
    <dbReference type="NCBI Taxonomy" id="2825678"/>
    <lineage>
        <taxon>Viruses</taxon>
        <taxon>Duplodnaviria</taxon>
        <taxon>Heunggongvirae</taxon>
        <taxon>Uroviricota</taxon>
        <taxon>Caudoviricetes</taxon>
    </lineage>
</organism>
<name>A0A8S5PA95_9CAUD</name>
<accession>A0A8S5PA95</accession>
<proteinExistence type="predicted"/>
<evidence type="ECO:0000313" key="2">
    <source>
        <dbReference type="EMBL" id="DAE03592.1"/>
    </source>
</evidence>
<feature type="domain" description="CD1375-like" evidence="1">
    <location>
        <begin position="4"/>
        <end position="30"/>
    </location>
</feature>
<evidence type="ECO:0000259" key="1">
    <source>
        <dbReference type="Pfam" id="PF23792"/>
    </source>
</evidence>
<sequence>MTNMVILMAVNIIEGRYSYNRVPKKLKQRVLE</sequence>
<reference evidence="2" key="1">
    <citation type="journal article" date="2021" name="Proc. Natl. Acad. Sci. U.S.A.">
        <title>A Catalog of Tens of Thousands of Viruses from Human Metagenomes Reveals Hidden Associations with Chronic Diseases.</title>
        <authorList>
            <person name="Tisza M.J."/>
            <person name="Buck C.B."/>
        </authorList>
    </citation>
    <scope>NUCLEOTIDE SEQUENCE</scope>
    <source>
        <strain evidence="2">CtpoI7</strain>
    </source>
</reference>
<dbReference type="Pfam" id="PF23792">
    <property type="entry name" value="CD1375-like"/>
    <property type="match status" value="1"/>
</dbReference>